<reference evidence="1" key="1">
    <citation type="journal article" date="1992" name="DNA Seq.">
        <title>The IR3 gene of equine herpesvirus type 1: a unique gene regulated by sequences within the intron of the immediate-early gene.</title>
        <authorList>
            <person name="Holden V.R."/>
            <person name="Harty R.N."/>
            <person name="Yalamanchili R.R."/>
            <person name="O'Callaghan D.J."/>
        </authorList>
    </citation>
    <scope>NUCLEOTIDE SEQUENCE</scope>
    <source>
        <strain evidence="1">Kentucky A</strain>
    </source>
</reference>
<dbReference type="PIR" id="A56644">
    <property type="entry name" value="A56644"/>
</dbReference>
<sequence length="95" mass="9934">MMGGGRVAALAYGARSRALHLHALFASPPLQPIRTRVSFLICVCLLPGKRVAPTGCRIAPLICIKVNAPGRHDTSMHISSACVSSPGSASRQRGS</sequence>
<evidence type="ECO:0000313" key="1">
    <source>
        <dbReference type="EMBL" id="AAA68888.1"/>
    </source>
</evidence>
<accession>Q05535</accession>
<dbReference type="EMBL" id="M92043">
    <property type="protein sequence ID" value="AAA68888.1"/>
    <property type="molecule type" value="Genomic_DNA"/>
</dbReference>
<gene>
    <name evidence="1" type="primary">IR3</name>
</gene>
<name>Q05535_9ALPH</name>
<protein>
    <submittedName>
        <fullName evidence="1">IR3 protein</fullName>
    </submittedName>
</protein>
<proteinExistence type="predicted"/>
<organism evidence="1">
    <name type="scientific">Equid alphaherpesvirus 1</name>
    <name type="common">Equine herpesvirus 1</name>
    <dbReference type="NCBI Taxonomy" id="10326"/>
    <lineage>
        <taxon>Viruses</taxon>
        <taxon>Duplodnaviria</taxon>
        <taxon>Heunggongvirae</taxon>
        <taxon>Peploviricota</taxon>
        <taxon>Herviviricetes</taxon>
        <taxon>Herpesvirales</taxon>
        <taxon>Orthoherpesviridae</taxon>
        <taxon>Alphaherpesvirinae</taxon>
        <taxon>Varicellovirus</taxon>
        <taxon>Varicellovirus equidalpha1</taxon>
    </lineage>
</organism>